<evidence type="ECO:0008006" key="4">
    <source>
        <dbReference type="Google" id="ProtNLM"/>
    </source>
</evidence>
<proteinExistence type="predicted"/>
<keyword evidence="1" id="KW-1133">Transmembrane helix</keyword>
<name>A0A143YFD2_9LACT</name>
<dbReference type="EMBL" id="FJNE01000003">
    <property type="protein sequence ID" value="CZQ89442.1"/>
    <property type="molecule type" value="Genomic_DNA"/>
</dbReference>
<organism evidence="2 3">
    <name type="scientific">Trichococcus palustris</name>
    <dbReference type="NCBI Taxonomy" id="140314"/>
    <lineage>
        <taxon>Bacteria</taxon>
        <taxon>Bacillati</taxon>
        <taxon>Bacillota</taxon>
        <taxon>Bacilli</taxon>
        <taxon>Lactobacillales</taxon>
        <taxon>Carnobacteriaceae</taxon>
        <taxon>Trichococcus</taxon>
    </lineage>
</organism>
<protein>
    <recommendedName>
        <fullName evidence="4">PepSY domain-containing protein</fullName>
    </recommendedName>
</protein>
<feature type="transmembrane region" description="Helical" evidence="1">
    <location>
        <begin position="14"/>
        <end position="38"/>
    </location>
</feature>
<evidence type="ECO:0000313" key="2">
    <source>
        <dbReference type="EMBL" id="CZQ89442.1"/>
    </source>
</evidence>
<keyword evidence="1" id="KW-0472">Membrane</keyword>
<evidence type="ECO:0000256" key="1">
    <source>
        <dbReference type="SAM" id="Phobius"/>
    </source>
</evidence>
<sequence>MEKEDEDMRNKHQLVWGMILFVSIAVLIGSSIWLFLFAKSAEPVVYNQGYYNSGMMGGRVNSNQNQNSGNEKLTPDQILSDVENYLKGYGNNLQVADIFVFKDADYYVSVEEKDTGTGAMEILVNPYTGQIYPEPGPNMRWNEKYSMMMGGSFRYNANATYTAKVKQTEAVKIADDFVKNQLGEGYSVPGEGHAFYGYYTFYIKKDDKVIGMLSVNGLTGKVWYRDWHGELEQVISEH</sequence>
<dbReference type="STRING" id="140314.SAMN04488076_1246"/>
<dbReference type="AlphaFoldDB" id="A0A143YFD2"/>
<keyword evidence="3" id="KW-1185">Reference proteome</keyword>
<dbReference type="Proteomes" id="UP000242754">
    <property type="component" value="Unassembled WGS sequence"/>
</dbReference>
<evidence type="ECO:0000313" key="3">
    <source>
        <dbReference type="Proteomes" id="UP000242754"/>
    </source>
</evidence>
<reference evidence="2 3" key="1">
    <citation type="submission" date="2016-02" db="EMBL/GenBank/DDBJ databases">
        <authorList>
            <person name="Wen L."/>
            <person name="He K."/>
            <person name="Yang H."/>
        </authorList>
    </citation>
    <scope>NUCLEOTIDE SEQUENCE [LARGE SCALE GENOMIC DNA]</scope>
    <source>
        <strain evidence="2">Trichococcus palustris</strain>
    </source>
</reference>
<keyword evidence="1" id="KW-0812">Transmembrane</keyword>
<gene>
    <name evidence="2" type="ORF">Tpal_1134</name>
</gene>
<accession>A0A143YFD2</accession>